<sequence length="199" mass="22640">MGNRGDIHASDGSLGERHWAHKAWIYCTLDGGGRRVMFDTPGRYYPLFFHDEAVALAAGHRPCGSCLREDWKRFKAVWSAAIGQFSRPLRAPDIDEALRLSPMAERFSAGTNLPDGTFVELDKHRRQAALIWDGQFFPWEQGGYREPLPFKFEHIRRVLTPEPILRLLAEGFQVKPKFEEAVVSDPPHRPSRKSADSPD</sequence>
<protein>
    <submittedName>
        <fullName evidence="2">Uncharacterized protein</fullName>
    </submittedName>
</protein>
<keyword evidence="3" id="KW-1185">Reference proteome</keyword>
<reference evidence="2 3" key="1">
    <citation type="submission" date="2021-08" db="EMBL/GenBank/DDBJ databases">
        <authorList>
            <person name="Tuo L."/>
        </authorList>
    </citation>
    <scope>NUCLEOTIDE SEQUENCE [LARGE SCALE GENOMIC DNA]</scope>
    <source>
        <strain evidence="2 3">JCM 31229</strain>
    </source>
</reference>
<dbReference type="EMBL" id="JAINVV010000001">
    <property type="protein sequence ID" value="MBY8821046.1"/>
    <property type="molecule type" value="Genomic_DNA"/>
</dbReference>
<organism evidence="2 3">
    <name type="scientific">Sphingomonas colocasiae</name>
    <dbReference type="NCBI Taxonomy" id="1848973"/>
    <lineage>
        <taxon>Bacteria</taxon>
        <taxon>Pseudomonadati</taxon>
        <taxon>Pseudomonadota</taxon>
        <taxon>Alphaproteobacteria</taxon>
        <taxon>Sphingomonadales</taxon>
        <taxon>Sphingomonadaceae</taxon>
        <taxon>Sphingomonas</taxon>
    </lineage>
</organism>
<dbReference type="Proteomes" id="UP000706039">
    <property type="component" value="Unassembled WGS sequence"/>
</dbReference>
<evidence type="ECO:0000256" key="1">
    <source>
        <dbReference type="SAM" id="MobiDB-lite"/>
    </source>
</evidence>
<name>A0ABS7PIC7_9SPHN</name>
<evidence type="ECO:0000313" key="3">
    <source>
        <dbReference type="Proteomes" id="UP000706039"/>
    </source>
</evidence>
<comment type="caution">
    <text evidence="2">The sequence shown here is derived from an EMBL/GenBank/DDBJ whole genome shotgun (WGS) entry which is preliminary data.</text>
</comment>
<feature type="region of interest" description="Disordered" evidence="1">
    <location>
        <begin position="180"/>
        <end position="199"/>
    </location>
</feature>
<gene>
    <name evidence="2" type="ORF">K7G82_02005</name>
</gene>
<evidence type="ECO:0000313" key="2">
    <source>
        <dbReference type="EMBL" id="MBY8821046.1"/>
    </source>
</evidence>
<dbReference type="RefSeq" id="WP_222988136.1">
    <property type="nucleotide sequence ID" value="NZ_JAINVV010000001.1"/>
</dbReference>
<accession>A0ABS7PIC7</accession>
<proteinExistence type="predicted"/>